<dbReference type="EMBL" id="QGKV02002055">
    <property type="protein sequence ID" value="KAF3496489.1"/>
    <property type="molecule type" value="Genomic_DNA"/>
</dbReference>
<gene>
    <name evidence="2" type="ORF">DY000_02056140</name>
</gene>
<accession>A0ABQ7AFH0</accession>
<proteinExistence type="predicted"/>
<sequence length="382" mass="43658">MFAVGVMLPETVDVRRSQVQEWNYKVRKRKLWRKDIVSSTRAESMSHLKGARIFLGVRTDGREQRAEGQERLTSKDSGEFGIGLYPWGPDDKMEDTREFEIDLTDQKQFINSAKEWKLDDLYEKDASYRRLKRNPMGIGKDIKKSELQGSNMGCHKGKRDSSQGKHSMISQVTPSLSNKQTLRLRKVAVRGWGHRVWFKSGSHKGSVLEPDGLSDELMGASSPIDTERDLTKGKKIKKLSLCQRCVEKQENIDVLPQLSCRERTTVRALLNVQRPVKIICDIPTCRQVNCKASLTTRSFWSNVKARKEEFNSYKYCSFVIVSEHFNNDCNYQSLSLSPVTLLQPECQHGSTRSAYVLTFQYSQGTALQKSCGSFPPEREAQQ</sequence>
<dbReference type="Proteomes" id="UP000266723">
    <property type="component" value="Unassembled WGS sequence"/>
</dbReference>
<comment type="caution">
    <text evidence="2">The sequence shown here is derived from an EMBL/GenBank/DDBJ whole genome shotgun (WGS) entry which is preliminary data.</text>
</comment>
<protein>
    <submittedName>
        <fullName evidence="2">Uncharacterized protein</fullName>
    </submittedName>
</protein>
<evidence type="ECO:0000313" key="3">
    <source>
        <dbReference type="Proteomes" id="UP000266723"/>
    </source>
</evidence>
<evidence type="ECO:0000313" key="2">
    <source>
        <dbReference type="EMBL" id="KAF3496489.1"/>
    </source>
</evidence>
<feature type="region of interest" description="Disordered" evidence="1">
    <location>
        <begin position="147"/>
        <end position="166"/>
    </location>
</feature>
<name>A0ABQ7AFH0_BRACR</name>
<keyword evidence="3" id="KW-1185">Reference proteome</keyword>
<evidence type="ECO:0000256" key="1">
    <source>
        <dbReference type="SAM" id="MobiDB-lite"/>
    </source>
</evidence>
<organism evidence="2 3">
    <name type="scientific">Brassica cretica</name>
    <name type="common">Mustard</name>
    <dbReference type="NCBI Taxonomy" id="69181"/>
    <lineage>
        <taxon>Eukaryota</taxon>
        <taxon>Viridiplantae</taxon>
        <taxon>Streptophyta</taxon>
        <taxon>Embryophyta</taxon>
        <taxon>Tracheophyta</taxon>
        <taxon>Spermatophyta</taxon>
        <taxon>Magnoliopsida</taxon>
        <taxon>eudicotyledons</taxon>
        <taxon>Gunneridae</taxon>
        <taxon>Pentapetalae</taxon>
        <taxon>rosids</taxon>
        <taxon>malvids</taxon>
        <taxon>Brassicales</taxon>
        <taxon>Brassicaceae</taxon>
        <taxon>Brassiceae</taxon>
        <taxon>Brassica</taxon>
    </lineage>
</organism>
<reference evidence="2 3" key="1">
    <citation type="journal article" date="2020" name="BMC Genomics">
        <title>Intraspecific diversification of the crop wild relative Brassica cretica Lam. using demographic model selection.</title>
        <authorList>
            <person name="Kioukis A."/>
            <person name="Michalopoulou V.A."/>
            <person name="Briers L."/>
            <person name="Pirintsos S."/>
            <person name="Studholme D.J."/>
            <person name="Pavlidis P."/>
            <person name="Sarris P.F."/>
        </authorList>
    </citation>
    <scope>NUCLEOTIDE SEQUENCE [LARGE SCALE GENOMIC DNA]</scope>
    <source>
        <strain evidence="3">cv. PFS-1207/04</strain>
    </source>
</reference>